<dbReference type="PROSITE" id="PS51782">
    <property type="entry name" value="LYSM"/>
    <property type="match status" value="1"/>
</dbReference>
<sequence>MFKGWKSNYSNVERSSLFKKVIAVLCIGFFLPISTVYAEEESIELESVYHVYIDEKYIGQVDDTEVIDRVIDQKLSAQSDKYKDINITIGQDVSVISESVFNPKSNNTKVRKALEEQLTVMANAVELVIGKDTVGYFSDRESAEEVVSAYKTKYVDNKILEKMEAAEEKKMEMNSSVIEDGPKKKNKVIPAIDETIIKGVELSDEVSFSEQKVLPEEVLHVEQGIKMLEKGTLSEEVHQVSEGEVIGGIASKYNLSTEKLLELNQDLDEDSLLQIGQEINVTEYKPFVDVIVREEMMVEETISYETEIIESDDLYKGDKEVKQEGKDGQMEVHYAIEKRNGKQTGKEKLTENITKEAVNEVIIKGTKVISSRGTGEMAWPAVGGYISSHVGERWGRMHKGIDIARPSNSTIKAADNGTIEYAGYDNGGYGNKIVINHNNGMKTIYAHLASISVSPGQTVEKGSKIGVMGSTGNSTGVHLHFEVYKNGSLKNPVDYLN</sequence>
<dbReference type="SUPFAM" id="SSF54106">
    <property type="entry name" value="LysM domain"/>
    <property type="match status" value="1"/>
</dbReference>
<dbReference type="EMBL" id="JARZFX010000010">
    <property type="protein sequence ID" value="MEC5425086.1"/>
    <property type="molecule type" value="Genomic_DNA"/>
</dbReference>
<dbReference type="PROSITE" id="PS51109">
    <property type="entry name" value="G5"/>
    <property type="match status" value="1"/>
</dbReference>
<dbReference type="Gene3D" id="2.70.70.10">
    <property type="entry name" value="Glucose Permease (Domain IIA)"/>
    <property type="match status" value="1"/>
</dbReference>
<dbReference type="SMART" id="SM01208">
    <property type="entry name" value="G5"/>
    <property type="match status" value="1"/>
</dbReference>
<evidence type="ECO:0000313" key="4">
    <source>
        <dbReference type="EMBL" id="MEC5425086.1"/>
    </source>
</evidence>
<feature type="domain" description="G5" evidence="2">
    <location>
        <begin position="288"/>
        <end position="368"/>
    </location>
</feature>
<dbReference type="CDD" id="cd00118">
    <property type="entry name" value="LysM"/>
    <property type="match status" value="1"/>
</dbReference>
<accession>A0ABU6KJ03</accession>
<evidence type="ECO:0000313" key="5">
    <source>
        <dbReference type="Proteomes" id="UP001335737"/>
    </source>
</evidence>
<keyword evidence="5" id="KW-1185">Reference proteome</keyword>
<dbReference type="PANTHER" id="PTHR21666">
    <property type="entry name" value="PEPTIDASE-RELATED"/>
    <property type="match status" value="1"/>
</dbReference>
<dbReference type="Gene3D" id="3.10.350.10">
    <property type="entry name" value="LysM domain"/>
    <property type="match status" value="1"/>
</dbReference>
<dbReference type="PANTHER" id="PTHR21666:SF270">
    <property type="entry name" value="MUREIN HYDROLASE ACTIVATOR ENVC"/>
    <property type="match status" value="1"/>
</dbReference>
<dbReference type="InterPro" id="IPR050570">
    <property type="entry name" value="Cell_wall_metabolism_enzyme"/>
</dbReference>
<dbReference type="CDD" id="cd12797">
    <property type="entry name" value="M23_peptidase"/>
    <property type="match status" value="1"/>
</dbReference>
<keyword evidence="4" id="KW-0378">Hydrolase</keyword>
<dbReference type="InterPro" id="IPR018392">
    <property type="entry name" value="LysM"/>
</dbReference>
<dbReference type="Gene3D" id="2.20.230.10">
    <property type="entry name" value="Resuscitation-promoting factor rpfb"/>
    <property type="match status" value="1"/>
</dbReference>
<dbReference type="InterPro" id="IPR011098">
    <property type="entry name" value="G5_dom"/>
</dbReference>
<reference evidence="4 5" key="1">
    <citation type="journal article" date="2024" name="Int. J. Syst. Evol. Microbiol.">
        <title>Virgibacillus tibetensis sp. nov., isolated from salt lake on the Tibetan Plateau of China.</title>
        <authorList>
            <person name="Phurbu D."/>
            <person name="Liu Z.-X."/>
            <person name="Wang R."/>
            <person name="Zheng Y.-Y."/>
            <person name="Liu H.-C."/>
            <person name="Zhou Y.-G."/>
            <person name="Yu Y.-J."/>
            <person name="Li A.-H."/>
        </authorList>
    </citation>
    <scope>NUCLEOTIDE SEQUENCE [LARGE SCALE GENOMIC DNA]</scope>
    <source>
        <strain evidence="4 5">C22-A2</strain>
    </source>
</reference>
<protein>
    <submittedName>
        <fullName evidence="4">M23 family metallopeptidase</fullName>
        <ecNumber evidence="4">3.4.24.-</ecNumber>
    </submittedName>
</protein>
<dbReference type="SMART" id="SM00257">
    <property type="entry name" value="LysM"/>
    <property type="match status" value="1"/>
</dbReference>
<dbReference type="InterPro" id="IPR016047">
    <property type="entry name" value="M23ase_b-sheet_dom"/>
</dbReference>
<keyword evidence="1" id="KW-0732">Signal</keyword>
<dbReference type="Pfam" id="PF01551">
    <property type="entry name" value="Peptidase_M23"/>
    <property type="match status" value="1"/>
</dbReference>
<evidence type="ECO:0000256" key="1">
    <source>
        <dbReference type="ARBA" id="ARBA00022729"/>
    </source>
</evidence>
<dbReference type="Proteomes" id="UP001335737">
    <property type="component" value="Unassembled WGS sequence"/>
</dbReference>
<dbReference type="SUPFAM" id="SSF51261">
    <property type="entry name" value="Duplicated hybrid motif"/>
    <property type="match status" value="1"/>
</dbReference>
<dbReference type="InterPro" id="IPR011055">
    <property type="entry name" value="Dup_hybrid_motif"/>
</dbReference>
<feature type="domain" description="LysM" evidence="3">
    <location>
        <begin position="236"/>
        <end position="281"/>
    </location>
</feature>
<proteinExistence type="predicted"/>
<dbReference type="EC" id="3.4.24.-" evidence="4"/>
<dbReference type="RefSeq" id="WP_327608644.1">
    <property type="nucleotide sequence ID" value="NZ_JARZFX010000010.1"/>
</dbReference>
<gene>
    <name evidence="4" type="ORF">QGM71_16495</name>
</gene>
<dbReference type="GO" id="GO:0016787">
    <property type="term" value="F:hydrolase activity"/>
    <property type="evidence" value="ECO:0007669"/>
    <property type="project" value="UniProtKB-KW"/>
</dbReference>
<evidence type="ECO:0000259" key="3">
    <source>
        <dbReference type="PROSITE" id="PS51782"/>
    </source>
</evidence>
<organism evidence="4 5">
    <name type="scientific">Virgibacillus tibetensis</name>
    <dbReference type="NCBI Taxonomy" id="3042313"/>
    <lineage>
        <taxon>Bacteria</taxon>
        <taxon>Bacillati</taxon>
        <taxon>Bacillota</taxon>
        <taxon>Bacilli</taxon>
        <taxon>Bacillales</taxon>
        <taxon>Bacillaceae</taxon>
        <taxon>Virgibacillus</taxon>
    </lineage>
</organism>
<dbReference type="Pfam" id="PF01476">
    <property type="entry name" value="LysM"/>
    <property type="match status" value="1"/>
</dbReference>
<comment type="caution">
    <text evidence="4">The sequence shown here is derived from an EMBL/GenBank/DDBJ whole genome shotgun (WGS) entry which is preliminary data.</text>
</comment>
<name>A0ABU6KJ03_9BACI</name>
<dbReference type="InterPro" id="IPR036779">
    <property type="entry name" value="LysM_dom_sf"/>
</dbReference>
<dbReference type="Pfam" id="PF07501">
    <property type="entry name" value="G5"/>
    <property type="match status" value="1"/>
</dbReference>
<evidence type="ECO:0000259" key="2">
    <source>
        <dbReference type="PROSITE" id="PS51109"/>
    </source>
</evidence>